<evidence type="ECO:0000313" key="5">
    <source>
        <dbReference type="EMBL" id="CAE8687426.1"/>
    </source>
</evidence>
<feature type="non-terminal residue" evidence="5">
    <location>
        <position position="1"/>
    </location>
</feature>
<reference evidence="5" key="1">
    <citation type="submission" date="2021-02" db="EMBL/GenBank/DDBJ databases">
        <authorList>
            <person name="Dougan E. K."/>
            <person name="Rhodes N."/>
            <person name="Thang M."/>
            <person name="Chan C."/>
        </authorList>
    </citation>
    <scope>NUCLEOTIDE SEQUENCE</scope>
</reference>
<keyword evidence="2" id="KW-0812">Transmembrane</keyword>
<organism evidence="5 6">
    <name type="scientific">Polarella glacialis</name>
    <name type="common">Dinoflagellate</name>
    <dbReference type="NCBI Taxonomy" id="89957"/>
    <lineage>
        <taxon>Eukaryota</taxon>
        <taxon>Sar</taxon>
        <taxon>Alveolata</taxon>
        <taxon>Dinophyceae</taxon>
        <taxon>Suessiales</taxon>
        <taxon>Suessiaceae</taxon>
        <taxon>Polarella</taxon>
    </lineage>
</organism>
<name>A0A813JZP8_POLGL</name>
<dbReference type="Proteomes" id="UP000626109">
    <property type="component" value="Unassembled WGS sequence"/>
</dbReference>
<keyword evidence="3" id="KW-0472">Membrane</keyword>
<dbReference type="GO" id="GO:0016020">
    <property type="term" value="C:membrane"/>
    <property type="evidence" value="ECO:0007669"/>
    <property type="project" value="UniProtKB-SubCell"/>
</dbReference>
<proteinExistence type="predicted"/>
<comment type="caution">
    <text evidence="5">The sequence shown here is derived from an EMBL/GenBank/DDBJ whole genome shotgun (WGS) entry which is preliminary data.</text>
</comment>
<evidence type="ECO:0000256" key="1">
    <source>
        <dbReference type="ARBA" id="ARBA00004370"/>
    </source>
</evidence>
<dbReference type="EMBL" id="CAJNNW010026744">
    <property type="protein sequence ID" value="CAE8687426.1"/>
    <property type="molecule type" value="Genomic_DNA"/>
</dbReference>
<sequence>VWLSYFPTLACDDVCTRMLTPAFAEVMPRLGPSGQQLMSSAVAGALAGLIVCAPTEGVVTRAHCEGRSVTEMLRLSLRQENGLQRLLMPYGQVAMVGREVPFSVGIFFLRDRFVSAFHGSSQGKGSSLRWWAEEASASAACATTVNLVSHPPSAILALQQGRDISLSSACKALYARGGLIGFYVGFTARTVSIAGSMFVVPTVMELGSSLLSRLPQPAAQVDSPGRTAQGRCSQDLGSRSSGDTPLSSRGLCTNVLSAE</sequence>
<comment type="subcellular location">
    <subcellularLocation>
        <location evidence="1">Membrane</location>
    </subcellularLocation>
</comment>
<protein>
    <submittedName>
        <fullName evidence="5">Uncharacterized protein</fullName>
    </submittedName>
</protein>
<evidence type="ECO:0000313" key="6">
    <source>
        <dbReference type="Proteomes" id="UP000626109"/>
    </source>
</evidence>
<dbReference type="AlphaFoldDB" id="A0A813JZP8"/>
<gene>
    <name evidence="5" type="ORF">PGLA2088_LOCUS25465</name>
</gene>
<evidence type="ECO:0000256" key="2">
    <source>
        <dbReference type="ARBA" id="ARBA00022692"/>
    </source>
</evidence>
<dbReference type="Gene3D" id="1.50.40.10">
    <property type="entry name" value="Mitochondrial carrier domain"/>
    <property type="match status" value="1"/>
</dbReference>
<dbReference type="InterPro" id="IPR023395">
    <property type="entry name" value="MCP_dom_sf"/>
</dbReference>
<evidence type="ECO:0000256" key="3">
    <source>
        <dbReference type="ARBA" id="ARBA00023136"/>
    </source>
</evidence>
<feature type="compositionally biased region" description="Polar residues" evidence="4">
    <location>
        <begin position="230"/>
        <end position="248"/>
    </location>
</feature>
<evidence type="ECO:0000256" key="4">
    <source>
        <dbReference type="SAM" id="MobiDB-lite"/>
    </source>
</evidence>
<dbReference type="SUPFAM" id="SSF103506">
    <property type="entry name" value="Mitochondrial carrier"/>
    <property type="match status" value="1"/>
</dbReference>
<feature type="region of interest" description="Disordered" evidence="4">
    <location>
        <begin position="218"/>
        <end position="248"/>
    </location>
</feature>
<accession>A0A813JZP8</accession>